<evidence type="ECO:0000313" key="2">
    <source>
        <dbReference type="EMBL" id="ERN14939.1"/>
    </source>
</evidence>
<evidence type="ECO:0000313" key="3">
    <source>
        <dbReference type="Proteomes" id="UP000017836"/>
    </source>
</evidence>
<name>U5CXQ7_AMBTC</name>
<dbReference type="Gramene" id="ERN14939">
    <property type="protein sequence ID" value="ERN14939"/>
    <property type="gene ID" value="AMTR_s00032p00199880"/>
</dbReference>
<proteinExistence type="predicted"/>
<dbReference type="AlphaFoldDB" id="U5CXQ7"/>
<accession>U5CXQ7</accession>
<dbReference type="HOGENOM" id="CLU_2088080_0_0_1"/>
<protein>
    <submittedName>
        <fullName evidence="2">Uncharacterized protein</fullName>
    </submittedName>
</protein>
<gene>
    <name evidence="2" type="ORF">AMTR_s00032p00199880</name>
</gene>
<reference evidence="3" key="1">
    <citation type="journal article" date="2013" name="Science">
        <title>The Amborella genome and the evolution of flowering plants.</title>
        <authorList>
            <consortium name="Amborella Genome Project"/>
        </authorList>
    </citation>
    <scope>NUCLEOTIDE SEQUENCE [LARGE SCALE GENOMIC DNA]</scope>
</reference>
<evidence type="ECO:0000256" key="1">
    <source>
        <dbReference type="SAM" id="MobiDB-lite"/>
    </source>
</evidence>
<organism evidence="2 3">
    <name type="scientific">Amborella trichopoda</name>
    <dbReference type="NCBI Taxonomy" id="13333"/>
    <lineage>
        <taxon>Eukaryota</taxon>
        <taxon>Viridiplantae</taxon>
        <taxon>Streptophyta</taxon>
        <taxon>Embryophyta</taxon>
        <taxon>Tracheophyta</taxon>
        <taxon>Spermatophyta</taxon>
        <taxon>Magnoliopsida</taxon>
        <taxon>Amborellales</taxon>
        <taxon>Amborellaceae</taxon>
        <taxon>Amborella</taxon>
    </lineage>
</organism>
<sequence>MASNALSMNLRGSGSSSRPRRRRRLRSPEPSEYEEDGVEILGTFESFEGELGQGIHENASCDGLLGHSGDTGNFEKGSCRDSFGEMEKSMGDSDLFSCPICMEPWSSDDTHRIWYKP</sequence>
<feature type="region of interest" description="Disordered" evidence="1">
    <location>
        <begin position="1"/>
        <end position="37"/>
    </location>
</feature>
<dbReference type="Proteomes" id="UP000017836">
    <property type="component" value="Unassembled WGS sequence"/>
</dbReference>
<keyword evidence="3" id="KW-1185">Reference proteome</keyword>
<dbReference type="EMBL" id="KI392518">
    <property type="protein sequence ID" value="ERN14939.1"/>
    <property type="molecule type" value="Genomic_DNA"/>
</dbReference>